<evidence type="ECO:0000256" key="5">
    <source>
        <dbReference type="ARBA" id="ARBA00022692"/>
    </source>
</evidence>
<feature type="coiled-coil region" evidence="8">
    <location>
        <begin position="366"/>
        <end position="396"/>
    </location>
</feature>
<evidence type="ECO:0000256" key="7">
    <source>
        <dbReference type="ARBA" id="ARBA00023237"/>
    </source>
</evidence>
<evidence type="ECO:0000256" key="8">
    <source>
        <dbReference type="SAM" id="Coils"/>
    </source>
</evidence>
<keyword evidence="8" id="KW-0175">Coiled coil</keyword>
<reference evidence="9" key="1">
    <citation type="submission" date="2022-07" db="EMBL/GenBank/DDBJ databases">
        <title>Arcobacter roscoffensis sp. nov., a marine bacterium isolated from coastal seawater collected from Roscoff, France.</title>
        <authorList>
            <person name="Pascual J."/>
            <person name="Lepeaux C."/>
            <person name="Methner A."/>
            <person name="Overmann J."/>
        </authorList>
    </citation>
    <scope>NUCLEOTIDE SEQUENCE</scope>
    <source>
        <strain evidence="9">ARW1-2F2</strain>
    </source>
</reference>
<dbReference type="RefSeq" id="WP_254575638.1">
    <property type="nucleotide sequence ID" value="NZ_CP100595.1"/>
</dbReference>
<name>A0ABY5E1V5_9BACT</name>
<dbReference type="InterPro" id="IPR003423">
    <property type="entry name" value="OMP_efflux"/>
</dbReference>
<dbReference type="PANTHER" id="PTHR30026:SF20">
    <property type="entry name" value="OUTER MEMBRANE PROTEIN TOLC"/>
    <property type="match status" value="1"/>
</dbReference>
<evidence type="ECO:0000313" key="9">
    <source>
        <dbReference type="EMBL" id="UTJ05457.1"/>
    </source>
</evidence>
<keyword evidence="6" id="KW-0472">Membrane</keyword>
<evidence type="ECO:0000313" key="10">
    <source>
        <dbReference type="Proteomes" id="UP001060012"/>
    </source>
</evidence>
<keyword evidence="7" id="KW-0998">Cell outer membrane</keyword>
<protein>
    <submittedName>
        <fullName evidence="9">TolC family protein</fullName>
    </submittedName>
</protein>
<dbReference type="Pfam" id="PF02321">
    <property type="entry name" value="OEP"/>
    <property type="match status" value="2"/>
</dbReference>
<dbReference type="EMBL" id="CP100595">
    <property type="protein sequence ID" value="UTJ05457.1"/>
    <property type="molecule type" value="Genomic_DNA"/>
</dbReference>
<gene>
    <name evidence="9" type="ORF">NJU99_09270</name>
</gene>
<accession>A0ABY5E1V5</accession>
<evidence type="ECO:0000256" key="6">
    <source>
        <dbReference type="ARBA" id="ARBA00023136"/>
    </source>
</evidence>
<organism evidence="9 10">
    <name type="scientific">Arcobacter roscoffensis</name>
    <dbReference type="NCBI Taxonomy" id="2961520"/>
    <lineage>
        <taxon>Bacteria</taxon>
        <taxon>Pseudomonadati</taxon>
        <taxon>Campylobacterota</taxon>
        <taxon>Epsilonproteobacteria</taxon>
        <taxon>Campylobacterales</taxon>
        <taxon>Arcobacteraceae</taxon>
        <taxon>Arcobacter</taxon>
    </lineage>
</organism>
<keyword evidence="10" id="KW-1185">Reference proteome</keyword>
<evidence type="ECO:0000256" key="4">
    <source>
        <dbReference type="ARBA" id="ARBA00022452"/>
    </source>
</evidence>
<keyword evidence="5" id="KW-0812">Transmembrane</keyword>
<keyword evidence="4" id="KW-1134">Transmembrane beta strand</keyword>
<sequence>MNKLYLCLLIGSLSFAKSVDFQEVLDLTLTNNKDLQNSKLDIELSKLDSQRIDAINLGKLSLKNETSRTNHSGYVFNSKLSSREASFNDFGADDFINNNMDSSIEPNNLNYPKARTNITNKLTYDLPLFAGFKLQNQKEILKLQQKANEVKYNLDKKELAFEVLKAYNNAVVAKEFIQAAKKAKEAISYVVKSANAFHEEGLVTKIDVKQAKVYELNTNSKLIDAKNNFDLSLAYLRFLTSNDSISDVKDLKHIYCDISTMNELYKKALLNRDELKMQNIQKQAMKKNINIAKSSYYPTIYSHLEYGFNDNKLTLDEDKDYYTAMVGLNYDLFDGTRSIEKQKSKIAYQKAALNYEKLKDAVKLQLEKALLDLSSKEKILKEKQEAKKLAQEVFDQSALMYKNQLIAMTNLLEQEANLRKNEADLIVAKYKRSLALAKVATVLGIDFSNTKYNKGK</sequence>
<dbReference type="Proteomes" id="UP001060012">
    <property type="component" value="Chromosome"/>
</dbReference>
<comment type="similarity">
    <text evidence="2">Belongs to the outer membrane factor (OMF) (TC 1.B.17) family.</text>
</comment>
<evidence type="ECO:0000256" key="2">
    <source>
        <dbReference type="ARBA" id="ARBA00007613"/>
    </source>
</evidence>
<evidence type="ECO:0000256" key="1">
    <source>
        <dbReference type="ARBA" id="ARBA00004442"/>
    </source>
</evidence>
<dbReference type="Gene3D" id="1.20.1600.10">
    <property type="entry name" value="Outer membrane efflux proteins (OEP)"/>
    <property type="match status" value="1"/>
</dbReference>
<proteinExistence type="inferred from homology"/>
<comment type="subcellular location">
    <subcellularLocation>
        <location evidence="1">Cell outer membrane</location>
    </subcellularLocation>
</comment>
<dbReference type="SUPFAM" id="SSF56954">
    <property type="entry name" value="Outer membrane efflux proteins (OEP)"/>
    <property type="match status" value="1"/>
</dbReference>
<evidence type="ECO:0000256" key="3">
    <source>
        <dbReference type="ARBA" id="ARBA00022448"/>
    </source>
</evidence>
<keyword evidence="3" id="KW-0813">Transport</keyword>
<dbReference type="InterPro" id="IPR051906">
    <property type="entry name" value="TolC-like"/>
</dbReference>
<dbReference type="PANTHER" id="PTHR30026">
    <property type="entry name" value="OUTER MEMBRANE PROTEIN TOLC"/>
    <property type="match status" value="1"/>
</dbReference>